<gene>
    <name evidence="13" type="ORF">CSSPTR1EN2_LOCUS9379</name>
</gene>
<keyword evidence="9" id="KW-0472">Membrane</keyword>
<evidence type="ECO:0000256" key="7">
    <source>
        <dbReference type="ARBA" id="ARBA00023006"/>
    </source>
</evidence>
<comment type="similarity">
    <text evidence="3">Belongs to the ATG2 family.</text>
</comment>
<dbReference type="InterPro" id="IPR026849">
    <property type="entry name" value="ATG2"/>
</dbReference>
<dbReference type="PANTHER" id="PTHR13190">
    <property type="entry name" value="AUTOPHAGY-RELATED 2, ISOFORM A"/>
    <property type="match status" value="1"/>
</dbReference>
<evidence type="ECO:0000256" key="10">
    <source>
        <dbReference type="ARBA" id="ARBA00024479"/>
    </source>
</evidence>
<sequence>MFSQWATRQVVKFFLKRLLGRILRNNLDLEQLDVQLGWGTVQLKDLVLNTDYFNDQLGASSSLLLKQGSIGSVSAKISWRVLSEDQPCEIEIQDLELVVVPRDKGHVVHKENKDVEAAADVFLVPLAGNEDTSGSIKGTDVAASYSSIQDGVRLVARMVEKVLLGMYVKVTNLVIHLEAQTHEGASECILIIQVGCIEYGLDATVSQARVVTKCTVEKNSTDPTVLVKAVRFLGVTVKLELKEGLLKSSNMDNFAGCSVPLFKGVGSDGLSGSVQLRIPWQGGHMDGPNVSAEVVIQPTRVILSPWKIQHLVRLMESFAIGKKEAGKVTAGGTKESSTGLVGSFPRRMVSGDRGEHDVSSDIFVPSYMLISDWMHLRNRSGSQRIQVGVAEEDLAASVDEFFECLDAGSIILSPGRQVEYNVDVRLISIVLELSYKDLGVEGVAIAHDKAGEFLELSSSELCASLTVSECQTEVCIMLGSMEVTEVMTQNPKKKENHGDTTHNNHNPHYVCHLVEKSLPLFMPLLHYPCATQSGSHNKKLERKRLLRLVPSPKMSLSAKVTLKWQFLHHGADMNGNGVWDMDVVANLELGVVWLDFQTLQRLQLFALELSGLVTRNQGDLGDPGSTESTDQVIKGPVRVSLIASHVRVICCFPQDTQQQQPPGAGLLSSFCGLDLTQPMIKFEQLNSDPPGMSNPSMETLVCSVKEAAFYLISSAAEAAKAQTQDGRVFHAYRVLLIKQEMDNNPASVEVRWNGTAETGLWISEKAWNAAVVELRRGDSGSDGCNSVFVTATTAQVVEQDTSWHLQHEILSSSSTVIRVNVPITILHLSNSQHAQLLDLISCILKLQRSVHQGKSGDDDDDKKLGDLKPALQLLEVLQTSISLRCAHVIVVLNVDSPVSVDSAMHSEEKTWDALHFDIHKLRVLMVSGMGGSNDTSYVTVGHEECEILGRMRKPGLSIPQMEKESLLFACKHNALQRGDGGGGNILASDSAGVTVTYMTWPHKRHLADTLVIANMRGSTFVASNEHIDRISSLISFFDSFKKPEFLGGNREKLANIDDQRNKNAENSLRTYFLLDLHDVALYHGPGTKGTDLLKSPPPVACIIAATSVRVSGGKRSKSESDRFTIRMRDIALHVMYTGLKKPIMVDYTTSSLRQSGYVQVANETLMEVVVRTTSCDTGLKWEIDCANNEIRFNTCHDTWSAFVQLLAQLQERFAPPLEQQSVQIKIQRENESLGNESPNLLDGVLEDAFASTQYLQDPDYVDVQSPNMSSKEFQEFIEDYVSREISGDSSSISDDESFLSLPQEPATSGHQLAPGGGWYGSDVLEFVEDHVPKEILSAKVSLPKKYPPSIGRVLLRNLSVRLRLFSGSDWPMIDGTQKATQFSGRDCNNYLEVFLSGVNLQHDMFPMSGLYASKLALSVCDFGVYDRSIGAPWRTVIGYHKVMSRPRESSSQAIKIEVDAVHPDPSDALEEYRVSLAFLPIRLHLDQRHVDFCTEFFSPRPSAPPRDTNLMDEGLYHKHSPNTTLPFALEMSESATEPLLPFFQVCEVLPFTIRVDYLPHRVDLAALRSGNYVELVNLVPWKGIEISMKHVRAAGVHGVSSLTDMVCKEWIQDIFQNQVHKFIQGAGPIRPLYTVGSSAAKLVIFPAQHYWKEYHLLHEIQKGLKRVSSLYKIRKEVMSEERRNAKHNSSTTTLQS</sequence>
<evidence type="ECO:0000256" key="9">
    <source>
        <dbReference type="ARBA" id="ARBA00023136"/>
    </source>
</evidence>
<evidence type="ECO:0000256" key="4">
    <source>
        <dbReference type="ARBA" id="ARBA00018070"/>
    </source>
</evidence>
<evidence type="ECO:0000313" key="14">
    <source>
        <dbReference type="Proteomes" id="UP001497512"/>
    </source>
</evidence>
<accession>A0ABP0TZ54</accession>
<dbReference type="EMBL" id="OZ019909">
    <property type="protein sequence ID" value="CAK9208829.1"/>
    <property type="molecule type" value="Genomic_DNA"/>
</dbReference>
<keyword evidence="6" id="KW-0256">Endoplasmic reticulum</keyword>
<organism evidence="13 14">
    <name type="scientific">Sphagnum troendelagicum</name>
    <dbReference type="NCBI Taxonomy" id="128251"/>
    <lineage>
        <taxon>Eukaryota</taxon>
        <taxon>Viridiplantae</taxon>
        <taxon>Streptophyta</taxon>
        <taxon>Embryophyta</taxon>
        <taxon>Bryophyta</taxon>
        <taxon>Sphagnophytina</taxon>
        <taxon>Sphagnopsida</taxon>
        <taxon>Sphagnales</taxon>
        <taxon>Sphagnaceae</taxon>
        <taxon>Sphagnum</taxon>
    </lineage>
</organism>
<keyword evidence="14" id="KW-1185">Reference proteome</keyword>
<dbReference type="Proteomes" id="UP001497512">
    <property type="component" value="Chromosome 17"/>
</dbReference>
<evidence type="ECO:0000256" key="11">
    <source>
        <dbReference type="ARBA" id="ARBA00024615"/>
    </source>
</evidence>
<evidence type="ECO:0000256" key="6">
    <source>
        <dbReference type="ARBA" id="ARBA00022824"/>
    </source>
</evidence>
<comment type="catalytic activity">
    <reaction evidence="11">
        <text>a 1,2-diacyl-sn-glycero-3-phosphoethanolamine(in) = a 1,2-diacyl-sn-glycero-3-phosphoethanolamine(out)</text>
        <dbReference type="Rhea" id="RHEA:38895"/>
        <dbReference type="ChEBI" id="CHEBI:64612"/>
    </reaction>
</comment>
<reference evidence="13" key="1">
    <citation type="submission" date="2024-02" db="EMBL/GenBank/DDBJ databases">
        <authorList>
            <consortium name="ELIXIR-Norway"/>
            <consortium name="Elixir Norway"/>
        </authorList>
    </citation>
    <scope>NUCLEOTIDE SEQUENCE</scope>
</reference>
<name>A0ABP0TZ54_9BRYO</name>
<evidence type="ECO:0000256" key="12">
    <source>
        <dbReference type="SAM" id="MobiDB-lite"/>
    </source>
</evidence>
<protein>
    <recommendedName>
        <fullName evidence="4">Autophagy-related protein 2</fullName>
    </recommendedName>
</protein>
<evidence type="ECO:0000256" key="5">
    <source>
        <dbReference type="ARBA" id="ARBA00022448"/>
    </source>
</evidence>
<proteinExistence type="inferred from homology"/>
<feature type="region of interest" description="Disordered" evidence="12">
    <location>
        <begin position="1287"/>
        <end position="1312"/>
    </location>
</feature>
<dbReference type="Pfam" id="PF13329">
    <property type="entry name" value="ATG2_CAD"/>
    <property type="match status" value="3"/>
</dbReference>
<comment type="catalytic activity">
    <reaction evidence="10">
        <text>a 1,2-diacyl-sn-glycero-3-phospho-L-serine(in) = a 1,2-diacyl-sn-glycero-3-phospho-L-serine(out)</text>
        <dbReference type="Rhea" id="RHEA:38663"/>
        <dbReference type="ChEBI" id="CHEBI:57262"/>
    </reaction>
</comment>
<keyword evidence="8" id="KW-0445">Lipid transport</keyword>
<evidence type="ECO:0000256" key="3">
    <source>
        <dbReference type="ARBA" id="ARBA00009714"/>
    </source>
</evidence>
<dbReference type="PANTHER" id="PTHR13190:SF1">
    <property type="entry name" value="AUTOPHAGY-RELATED 2, ISOFORM A"/>
    <property type="match status" value="1"/>
</dbReference>
<evidence type="ECO:0000256" key="8">
    <source>
        <dbReference type="ARBA" id="ARBA00023055"/>
    </source>
</evidence>
<evidence type="ECO:0000256" key="2">
    <source>
        <dbReference type="ARBA" id="ARBA00004623"/>
    </source>
</evidence>
<comment type="subcellular location">
    <subcellularLocation>
        <location evidence="1">Endoplasmic reticulum membrane</location>
        <topology evidence="1">Peripheral membrane protein</topology>
    </subcellularLocation>
    <subcellularLocation>
        <location evidence="2">Preautophagosomal structure membrane</location>
        <topology evidence="2">Peripheral membrane protein</topology>
    </subcellularLocation>
</comment>
<keyword evidence="7" id="KW-0072">Autophagy</keyword>
<keyword evidence="5" id="KW-0813">Transport</keyword>
<evidence type="ECO:0000256" key="1">
    <source>
        <dbReference type="ARBA" id="ARBA00004406"/>
    </source>
</evidence>
<evidence type="ECO:0000313" key="13">
    <source>
        <dbReference type="EMBL" id="CAK9208829.1"/>
    </source>
</evidence>